<dbReference type="InterPro" id="IPR023534">
    <property type="entry name" value="Rof/RNase_P-like"/>
</dbReference>
<comment type="caution">
    <text evidence="1">The sequence shown here is derived from an EMBL/GenBank/DDBJ whole genome shotgun (WGS) entry which is preliminary data.</text>
</comment>
<name>A0ABT3ID95_9GAMM</name>
<dbReference type="Pfam" id="PF07073">
    <property type="entry name" value="ROF"/>
    <property type="match status" value="1"/>
</dbReference>
<reference evidence="1" key="1">
    <citation type="submission" date="2022-10" db="EMBL/GenBank/DDBJ databases">
        <title>Shewanella flava sp. nov, isolated from the estuary of the Fenhe River into the Yellow River.</title>
        <authorList>
            <person name="Li Y."/>
        </authorList>
    </citation>
    <scope>NUCLEOTIDE SEQUENCE</scope>
    <source>
        <strain evidence="1">FYR11-62</strain>
    </source>
</reference>
<dbReference type="Proteomes" id="UP001163714">
    <property type="component" value="Unassembled WGS sequence"/>
</dbReference>
<dbReference type="InterPro" id="IPR009778">
    <property type="entry name" value="ROF"/>
</dbReference>
<organism evidence="1 2">
    <name type="scientific">Shewanella subflava</name>
    <dbReference type="NCBI Taxonomy" id="2986476"/>
    <lineage>
        <taxon>Bacteria</taxon>
        <taxon>Pseudomonadati</taxon>
        <taxon>Pseudomonadota</taxon>
        <taxon>Gammaproteobacteria</taxon>
        <taxon>Alteromonadales</taxon>
        <taxon>Shewanellaceae</taxon>
        <taxon>Shewanella</taxon>
    </lineage>
</organism>
<sequence length="86" mass="9874">MSKMLACHLHDYIELICLHRYTVLLTLNNGQYITGVFHNTGFSDTPIKQEVIYGKLKNGHEIEVILTDIKSIEVLNENAQFSIVHF</sequence>
<accession>A0ABT3ID95</accession>
<dbReference type="SUPFAM" id="SSF101744">
    <property type="entry name" value="Rof/RNase P subunit-like"/>
    <property type="match status" value="1"/>
</dbReference>
<dbReference type="RefSeq" id="WP_264728524.1">
    <property type="nucleotide sequence ID" value="NZ_JAPDMX010000033.1"/>
</dbReference>
<evidence type="ECO:0000313" key="1">
    <source>
        <dbReference type="EMBL" id="MCW3174033.1"/>
    </source>
</evidence>
<protein>
    <submittedName>
        <fullName evidence="1">Rho-binding antiterminator</fullName>
    </submittedName>
</protein>
<dbReference type="InterPro" id="IPR038626">
    <property type="entry name" value="Rof-like_sf"/>
</dbReference>
<dbReference type="Gene3D" id="2.30.30.400">
    <property type="entry name" value="Rof-like"/>
    <property type="match status" value="1"/>
</dbReference>
<dbReference type="EMBL" id="JAPDMX010000033">
    <property type="protein sequence ID" value="MCW3174033.1"/>
    <property type="molecule type" value="Genomic_DNA"/>
</dbReference>
<evidence type="ECO:0000313" key="2">
    <source>
        <dbReference type="Proteomes" id="UP001163714"/>
    </source>
</evidence>
<gene>
    <name evidence="1" type="ORF">OHT75_16295</name>
</gene>
<keyword evidence="2" id="KW-1185">Reference proteome</keyword>
<proteinExistence type="predicted"/>